<keyword evidence="3" id="KW-1185">Reference proteome</keyword>
<organism evidence="2 3">
    <name type="scientific">Cohnella xylanilytica</name>
    <dbReference type="NCBI Taxonomy" id="557555"/>
    <lineage>
        <taxon>Bacteria</taxon>
        <taxon>Bacillati</taxon>
        <taxon>Bacillota</taxon>
        <taxon>Bacilli</taxon>
        <taxon>Bacillales</taxon>
        <taxon>Paenibacillaceae</taxon>
        <taxon>Cohnella</taxon>
    </lineage>
</organism>
<dbReference type="AlphaFoldDB" id="A0A841U1Z4"/>
<evidence type="ECO:0000256" key="1">
    <source>
        <dbReference type="SAM" id="Phobius"/>
    </source>
</evidence>
<protein>
    <submittedName>
        <fullName evidence="2">Uncharacterized protein</fullName>
    </submittedName>
</protein>
<keyword evidence="1" id="KW-1133">Transmembrane helix</keyword>
<gene>
    <name evidence="2" type="ORF">H7B90_20535</name>
</gene>
<feature type="transmembrane region" description="Helical" evidence="1">
    <location>
        <begin position="29"/>
        <end position="48"/>
    </location>
</feature>
<name>A0A841U1Z4_9BACL</name>
<dbReference type="EMBL" id="JACJVR010000079">
    <property type="protein sequence ID" value="MBB6693789.1"/>
    <property type="molecule type" value="Genomic_DNA"/>
</dbReference>
<feature type="transmembrane region" description="Helical" evidence="1">
    <location>
        <begin position="6"/>
        <end position="22"/>
    </location>
</feature>
<dbReference type="RefSeq" id="WP_185137765.1">
    <property type="nucleotide sequence ID" value="NZ_JACJVR010000079.1"/>
</dbReference>
<sequence>MIRIIGILLVGAACAFIEIPALRGRKKELWVFSLLLAFGVASGIASALHVPLPNPLDWIAAVFRPFARGAGR</sequence>
<keyword evidence="1" id="KW-0812">Transmembrane</keyword>
<evidence type="ECO:0000313" key="3">
    <source>
        <dbReference type="Proteomes" id="UP000553776"/>
    </source>
</evidence>
<evidence type="ECO:0000313" key="2">
    <source>
        <dbReference type="EMBL" id="MBB6693789.1"/>
    </source>
</evidence>
<comment type="caution">
    <text evidence="2">The sequence shown here is derived from an EMBL/GenBank/DDBJ whole genome shotgun (WGS) entry which is preliminary data.</text>
</comment>
<proteinExistence type="predicted"/>
<dbReference type="Proteomes" id="UP000553776">
    <property type="component" value="Unassembled WGS sequence"/>
</dbReference>
<keyword evidence="1" id="KW-0472">Membrane</keyword>
<reference evidence="2 3" key="1">
    <citation type="submission" date="2020-08" db="EMBL/GenBank/DDBJ databases">
        <title>Cohnella phylogeny.</title>
        <authorList>
            <person name="Dunlap C."/>
        </authorList>
    </citation>
    <scope>NUCLEOTIDE SEQUENCE [LARGE SCALE GENOMIC DNA]</scope>
    <source>
        <strain evidence="2 3">DSM 25239</strain>
    </source>
</reference>
<accession>A0A841U1Z4</accession>